<keyword evidence="1" id="KW-0472">Membrane</keyword>
<reference evidence="3" key="3">
    <citation type="submission" date="2016-02" db="EMBL/GenBank/DDBJ databases">
        <title>Draft genome of pathogenic Streptomyces sp. in Japan.</title>
        <authorList>
            <person name="Tomihama T."/>
            <person name="Ikenaga M."/>
            <person name="Sakai M."/>
            <person name="Okubo T."/>
            <person name="Ikeda S."/>
        </authorList>
    </citation>
    <scope>NUCLEOTIDE SEQUENCE [LARGE SCALE GENOMIC DNA]</scope>
    <source>
        <strain evidence="3">S58</strain>
    </source>
</reference>
<keyword evidence="1" id="KW-1133">Transmembrane helix</keyword>
<dbReference type="EMBL" id="BCMM01000080">
    <property type="protein sequence ID" value="GAQ68111.1"/>
    <property type="molecule type" value="Genomic_DNA"/>
</dbReference>
<evidence type="ECO:0000313" key="3">
    <source>
        <dbReference type="Proteomes" id="UP000067448"/>
    </source>
</evidence>
<proteinExistence type="predicted"/>
<comment type="caution">
    <text evidence="2">The sequence shown here is derived from an EMBL/GenBank/DDBJ whole genome shotgun (WGS) entry which is preliminary data.</text>
</comment>
<accession>A0A100JYP7</accession>
<reference evidence="3" key="1">
    <citation type="submission" date="2015-11" db="EMBL/GenBank/DDBJ databases">
        <authorList>
            <consortium name="Cross-ministerial Strategic Innovation Promotion Program (SIP) consortium"/>
            <person name="Tomihama T."/>
            <person name="Ikenaga M."/>
            <person name="Sakai M."/>
            <person name="Okubo T."/>
            <person name="Ikeda S."/>
        </authorList>
    </citation>
    <scope>NUCLEOTIDE SEQUENCE [LARGE SCALE GENOMIC DNA]</scope>
    <source>
        <strain evidence="3">S58</strain>
    </source>
</reference>
<sequence length="47" mass="5500">MPVQGPYRREPDSMAMSQRGSRIRVIAVRTPLCVALWMLFPVFFEMK</sequence>
<reference evidence="2 3" key="2">
    <citation type="journal article" date="2016" name="Genome Announc.">
        <title>Draft Genome Sequences of Streptomyces scabiei S58, Streptomyces turgidiscabies T45, and Streptomyces acidiscabies a10, the Pathogens of Potato Common Scab, Isolated in Japan.</title>
        <authorList>
            <person name="Tomihama T."/>
            <person name="Nishi Y."/>
            <person name="Sakai M."/>
            <person name="Ikenaga M."/>
            <person name="Okubo T."/>
            <person name="Ikeda S."/>
        </authorList>
    </citation>
    <scope>NUCLEOTIDE SEQUENCE [LARGE SCALE GENOMIC DNA]</scope>
    <source>
        <strain evidence="2 3">S58</strain>
    </source>
</reference>
<dbReference type="Proteomes" id="UP000067448">
    <property type="component" value="Unassembled WGS sequence"/>
</dbReference>
<evidence type="ECO:0000313" key="2">
    <source>
        <dbReference type="EMBL" id="GAQ68111.1"/>
    </source>
</evidence>
<feature type="transmembrane region" description="Helical" evidence="1">
    <location>
        <begin position="26"/>
        <end position="44"/>
    </location>
</feature>
<evidence type="ECO:0000256" key="1">
    <source>
        <dbReference type="SAM" id="Phobius"/>
    </source>
</evidence>
<name>A0A100JYP7_STRSC</name>
<protein>
    <submittedName>
        <fullName evidence="2">Uncharacterized protein</fullName>
    </submittedName>
</protein>
<dbReference type="AlphaFoldDB" id="A0A100JYP7"/>
<organism evidence="2 3">
    <name type="scientific">Streptomyces scabiei</name>
    <dbReference type="NCBI Taxonomy" id="1930"/>
    <lineage>
        <taxon>Bacteria</taxon>
        <taxon>Bacillati</taxon>
        <taxon>Actinomycetota</taxon>
        <taxon>Actinomycetes</taxon>
        <taxon>Kitasatosporales</taxon>
        <taxon>Streptomycetaceae</taxon>
        <taxon>Streptomyces</taxon>
    </lineage>
</organism>
<gene>
    <name evidence="2" type="ORF">SsS58_08570</name>
</gene>
<keyword evidence="1" id="KW-0812">Transmembrane</keyword>